<accession>A0AAW5JMY5</accession>
<dbReference type="HAMAP" id="MF_00047">
    <property type="entry name" value="Dala_Dala_lig"/>
    <property type="match status" value="1"/>
</dbReference>
<dbReference type="EMBL" id="JANFYS010000008">
    <property type="protein sequence ID" value="MCQ4769891.1"/>
    <property type="molecule type" value="Genomic_DNA"/>
</dbReference>
<evidence type="ECO:0000256" key="4">
    <source>
        <dbReference type="ARBA" id="ARBA00022598"/>
    </source>
</evidence>
<dbReference type="NCBIfam" id="TIGR01205">
    <property type="entry name" value="D_ala_D_alaTIGR"/>
    <property type="match status" value="1"/>
</dbReference>
<evidence type="ECO:0000256" key="6">
    <source>
        <dbReference type="ARBA" id="ARBA00022840"/>
    </source>
</evidence>
<keyword evidence="3 10" id="KW-0963">Cytoplasm</keyword>
<dbReference type="SUPFAM" id="SSF52440">
    <property type="entry name" value="PreATP-grasp domain"/>
    <property type="match status" value="1"/>
</dbReference>
<dbReference type="PANTHER" id="PTHR23132:SF23">
    <property type="entry name" value="D-ALANINE--D-ALANINE LIGASE B"/>
    <property type="match status" value="1"/>
</dbReference>
<dbReference type="InterPro" id="IPR011095">
    <property type="entry name" value="Dala_Dala_lig_C"/>
</dbReference>
<protein>
    <recommendedName>
        <fullName evidence="10">D-alanine--D-alanine ligase</fullName>
        <ecNumber evidence="10">6.3.2.4</ecNumber>
    </recommendedName>
    <alternativeName>
        <fullName evidence="10">D-Ala-D-Ala ligase</fullName>
    </alternativeName>
    <alternativeName>
        <fullName evidence="10">D-alanylalanine synthetase</fullName>
    </alternativeName>
</protein>
<dbReference type="GO" id="GO:0008716">
    <property type="term" value="F:D-alanine-D-alanine ligase activity"/>
    <property type="evidence" value="ECO:0007669"/>
    <property type="project" value="UniProtKB-UniRule"/>
</dbReference>
<comment type="subcellular location">
    <subcellularLocation>
        <location evidence="1 10">Cytoplasm</location>
    </subcellularLocation>
</comment>
<comment type="caution">
    <text evidence="15">The sequence shown here is derived from an EMBL/GenBank/DDBJ whole genome shotgun (WGS) entry which is preliminary data.</text>
</comment>
<evidence type="ECO:0000256" key="11">
    <source>
        <dbReference type="PIRSR" id="PIRSR039102-1"/>
    </source>
</evidence>
<dbReference type="InterPro" id="IPR013815">
    <property type="entry name" value="ATP_grasp_subdomain_1"/>
</dbReference>
<comment type="function">
    <text evidence="10">Cell wall formation.</text>
</comment>
<dbReference type="NCBIfam" id="NF002378">
    <property type="entry name" value="PRK01372.1"/>
    <property type="match status" value="1"/>
</dbReference>
<comment type="cofactor">
    <cofactor evidence="12">
        <name>Mg(2+)</name>
        <dbReference type="ChEBI" id="CHEBI:18420"/>
    </cofactor>
    <cofactor evidence="12">
        <name>Mn(2+)</name>
        <dbReference type="ChEBI" id="CHEBI:29035"/>
    </cofactor>
    <text evidence="12">Binds 2 magnesium or manganese ions per subunit.</text>
</comment>
<dbReference type="InterPro" id="IPR016185">
    <property type="entry name" value="PreATP-grasp_dom_sf"/>
</dbReference>
<keyword evidence="4 10" id="KW-0436">Ligase</keyword>
<evidence type="ECO:0000256" key="5">
    <source>
        <dbReference type="ARBA" id="ARBA00022741"/>
    </source>
</evidence>
<feature type="binding site" evidence="12">
    <location>
        <position position="310"/>
    </location>
    <ligand>
        <name>Mg(2+)</name>
        <dbReference type="ChEBI" id="CHEBI:18420"/>
        <label>2</label>
    </ligand>
</feature>
<dbReference type="Gene3D" id="3.40.50.20">
    <property type="match status" value="1"/>
</dbReference>
<dbReference type="Gene3D" id="3.30.470.20">
    <property type="entry name" value="ATP-grasp fold, B domain"/>
    <property type="match status" value="1"/>
</dbReference>
<dbReference type="Pfam" id="PF07478">
    <property type="entry name" value="Dala_Dala_lig_C"/>
    <property type="match status" value="1"/>
</dbReference>
<comment type="similarity">
    <text evidence="2 10">Belongs to the D-alanine--D-alanine ligase family.</text>
</comment>
<dbReference type="InterPro" id="IPR005905">
    <property type="entry name" value="D_ala_D_ala"/>
</dbReference>
<sequence length="351" mass="37812">MKIVVLAGGLSPERNVSLSSGTMIAEALRGRGHRAALVDLYFGLEDYNGPTEAYFDAPLSDAGRRVQREAPDLEQVKAARKWKGKSQFGPGVLELCALADVVFLALHGQCGEDGRVQAAFDLMGIPYTGAGYLGSALAMDKDLTKRLISGLGVDTPKWRTVRYTEADVDRLTSTTPAPCVVKPVDSGSSIGVSIAHDKKELHAALLEGLRFGGHCVLEQYVRGREVQVGVLEDRGLPSIEIIPKQGFYDYANKYQPGAAVEVCPAPIPAEVEEKLRQATLTVYHALGLSVYSRADFILDEGGTPWFLEINTLPGMTPTSLLPQEAAAVGIGYPELCERIITASLEARKQGK</sequence>
<gene>
    <name evidence="10" type="primary">ddl</name>
    <name evidence="15" type="ORF">NE579_05365</name>
</gene>
<name>A0AAW5JMY5_9FIRM</name>
<dbReference type="RefSeq" id="WP_256303499.1">
    <property type="nucleotide sequence ID" value="NZ_JANFYS010000008.1"/>
</dbReference>
<feature type="binding site" evidence="12">
    <location>
        <position position="308"/>
    </location>
    <ligand>
        <name>Mg(2+)</name>
        <dbReference type="ChEBI" id="CHEBI:18420"/>
        <label>2</label>
    </ligand>
</feature>
<keyword evidence="12" id="KW-0464">Manganese</keyword>
<dbReference type="AlphaFoldDB" id="A0AAW5JMY5"/>
<evidence type="ECO:0000256" key="10">
    <source>
        <dbReference type="HAMAP-Rule" id="MF_00047"/>
    </source>
</evidence>
<dbReference type="EC" id="6.3.2.4" evidence="10"/>
<feature type="binding site" evidence="12">
    <location>
        <position position="308"/>
    </location>
    <ligand>
        <name>Mg(2+)</name>
        <dbReference type="ChEBI" id="CHEBI:18420"/>
        <label>1</label>
    </ligand>
</feature>
<feature type="active site" evidence="11">
    <location>
        <position position="13"/>
    </location>
</feature>
<reference evidence="15" key="1">
    <citation type="submission" date="2022-06" db="EMBL/GenBank/DDBJ databases">
        <title>Isolation of gut microbiota from human fecal samples.</title>
        <authorList>
            <person name="Pamer E.G."/>
            <person name="Barat B."/>
            <person name="Waligurski E."/>
            <person name="Medina S."/>
            <person name="Paddock L."/>
            <person name="Mostad J."/>
        </authorList>
    </citation>
    <scope>NUCLEOTIDE SEQUENCE</scope>
    <source>
        <strain evidence="15">DFI.9.91</strain>
    </source>
</reference>
<comment type="pathway">
    <text evidence="10">Cell wall biogenesis; peptidoglycan biosynthesis.</text>
</comment>
<feature type="domain" description="ATP-grasp" evidence="14">
    <location>
        <begin position="145"/>
        <end position="341"/>
    </location>
</feature>
<comment type="catalytic activity">
    <reaction evidence="10">
        <text>2 D-alanine + ATP = D-alanyl-D-alanine + ADP + phosphate + H(+)</text>
        <dbReference type="Rhea" id="RHEA:11224"/>
        <dbReference type="ChEBI" id="CHEBI:15378"/>
        <dbReference type="ChEBI" id="CHEBI:30616"/>
        <dbReference type="ChEBI" id="CHEBI:43474"/>
        <dbReference type="ChEBI" id="CHEBI:57416"/>
        <dbReference type="ChEBI" id="CHEBI:57822"/>
        <dbReference type="ChEBI" id="CHEBI:456216"/>
        <dbReference type="EC" id="6.3.2.4"/>
    </reaction>
</comment>
<evidence type="ECO:0000259" key="14">
    <source>
        <dbReference type="PROSITE" id="PS50975"/>
    </source>
</evidence>
<keyword evidence="9 10" id="KW-0961">Cell wall biogenesis/degradation</keyword>
<dbReference type="PIRSF" id="PIRSF039102">
    <property type="entry name" value="Ddl/VanB"/>
    <property type="match status" value="1"/>
</dbReference>
<evidence type="ECO:0000256" key="7">
    <source>
        <dbReference type="ARBA" id="ARBA00022960"/>
    </source>
</evidence>
<dbReference type="PROSITE" id="PS00844">
    <property type="entry name" value="DALA_DALA_LIGASE_2"/>
    <property type="match status" value="1"/>
</dbReference>
<dbReference type="GO" id="GO:0009252">
    <property type="term" value="P:peptidoglycan biosynthetic process"/>
    <property type="evidence" value="ECO:0007669"/>
    <property type="project" value="UniProtKB-UniRule"/>
</dbReference>
<evidence type="ECO:0000256" key="13">
    <source>
        <dbReference type="PROSITE-ProRule" id="PRU00409"/>
    </source>
</evidence>
<keyword evidence="12" id="KW-0460">Magnesium</keyword>
<keyword evidence="8 10" id="KW-0573">Peptidoglycan synthesis</keyword>
<organism evidence="15 16">
    <name type="scientific">Intestinimonas massiliensis</name>
    <name type="common">ex Afouda et al. 2020</name>
    <dbReference type="NCBI Taxonomy" id="1673721"/>
    <lineage>
        <taxon>Bacteria</taxon>
        <taxon>Bacillati</taxon>
        <taxon>Bacillota</taxon>
        <taxon>Clostridia</taxon>
        <taxon>Eubacteriales</taxon>
        <taxon>Intestinimonas</taxon>
    </lineage>
</organism>
<evidence type="ECO:0000313" key="16">
    <source>
        <dbReference type="Proteomes" id="UP001204562"/>
    </source>
</evidence>
<keyword evidence="5 13" id="KW-0547">Nucleotide-binding</keyword>
<dbReference type="PANTHER" id="PTHR23132">
    <property type="entry name" value="D-ALANINE--D-ALANINE LIGASE"/>
    <property type="match status" value="1"/>
</dbReference>
<evidence type="ECO:0000256" key="12">
    <source>
        <dbReference type="PIRSR" id="PIRSR039102-3"/>
    </source>
</evidence>
<evidence type="ECO:0000256" key="8">
    <source>
        <dbReference type="ARBA" id="ARBA00022984"/>
    </source>
</evidence>
<dbReference type="PROSITE" id="PS50975">
    <property type="entry name" value="ATP_GRASP"/>
    <property type="match status" value="1"/>
</dbReference>
<dbReference type="GO" id="GO:0008360">
    <property type="term" value="P:regulation of cell shape"/>
    <property type="evidence" value="ECO:0007669"/>
    <property type="project" value="UniProtKB-KW"/>
</dbReference>
<evidence type="ECO:0000256" key="1">
    <source>
        <dbReference type="ARBA" id="ARBA00004496"/>
    </source>
</evidence>
<evidence type="ECO:0000256" key="9">
    <source>
        <dbReference type="ARBA" id="ARBA00023316"/>
    </source>
</evidence>
<dbReference type="InterPro" id="IPR011127">
    <property type="entry name" value="Dala_Dala_lig_N"/>
</dbReference>
<dbReference type="Gene3D" id="3.30.1490.20">
    <property type="entry name" value="ATP-grasp fold, A domain"/>
    <property type="match status" value="1"/>
</dbReference>
<keyword evidence="12" id="KW-0479">Metal-binding</keyword>
<dbReference type="InterPro" id="IPR011761">
    <property type="entry name" value="ATP-grasp"/>
</dbReference>
<dbReference type="GO" id="GO:0046872">
    <property type="term" value="F:metal ion binding"/>
    <property type="evidence" value="ECO:0007669"/>
    <property type="project" value="UniProtKB-KW"/>
</dbReference>
<dbReference type="GO" id="GO:0005737">
    <property type="term" value="C:cytoplasm"/>
    <property type="evidence" value="ECO:0007669"/>
    <property type="project" value="UniProtKB-SubCell"/>
</dbReference>
<evidence type="ECO:0000313" key="15">
    <source>
        <dbReference type="EMBL" id="MCQ4769891.1"/>
    </source>
</evidence>
<dbReference type="Proteomes" id="UP001204562">
    <property type="component" value="Unassembled WGS sequence"/>
</dbReference>
<proteinExistence type="inferred from homology"/>
<dbReference type="SUPFAM" id="SSF56059">
    <property type="entry name" value="Glutathione synthetase ATP-binding domain-like"/>
    <property type="match status" value="1"/>
</dbReference>
<evidence type="ECO:0000256" key="3">
    <source>
        <dbReference type="ARBA" id="ARBA00022490"/>
    </source>
</evidence>
<keyword evidence="6 13" id="KW-0067">ATP-binding</keyword>
<evidence type="ECO:0000256" key="2">
    <source>
        <dbReference type="ARBA" id="ARBA00010871"/>
    </source>
</evidence>
<dbReference type="Pfam" id="PF01820">
    <property type="entry name" value="Dala_Dala_lig_N"/>
    <property type="match status" value="1"/>
</dbReference>
<feature type="active site" evidence="11">
    <location>
        <position position="188"/>
    </location>
</feature>
<feature type="binding site" evidence="12">
    <location>
        <position position="295"/>
    </location>
    <ligand>
        <name>Mg(2+)</name>
        <dbReference type="ChEBI" id="CHEBI:18420"/>
        <label>1</label>
    </ligand>
</feature>
<dbReference type="GO" id="GO:0071555">
    <property type="term" value="P:cell wall organization"/>
    <property type="evidence" value="ECO:0007669"/>
    <property type="project" value="UniProtKB-KW"/>
</dbReference>
<feature type="active site" evidence="11">
    <location>
        <position position="319"/>
    </location>
</feature>
<dbReference type="PROSITE" id="PS00843">
    <property type="entry name" value="DALA_DALA_LIGASE_1"/>
    <property type="match status" value="1"/>
</dbReference>
<dbReference type="InterPro" id="IPR000291">
    <property type="entry name" value="D-Ala_lig_Van_CS"/>
</dbReference>
<keyword evidence="7 10" id="KW-0133">Cell shape</keyword>
<dbReference type="GO" id="GO:0005524">
    <property type="term" value="F:ATP binding"/>
    <property type="evidence" value="ECO:0007669"/>
    <property type="project" value="UniProtKB-UniRule"/>
</dbReference>